<dbReference type="PRINTS" id="PR01415">
    <property type="entry name" value="ANKYRIN"/>
</dbReference>
<dbReference type="PROSITE" id="PS50297">
    <property type="entry name" value="ANK_REP_REGION"/>
    <property type="match status" value="2"/>
</dbReference>
<proteinExistence type="predicted"/>
<dbReference type="PANTHER" id="PTHR24189">
    <property type="entry name" value="MYOTROPHIN"/>
    <property type="match status" value="1"/>
</dbReference>
<dbReference type="InterPro" id="IPR036770">
    <property type="entry name" value="Ankyrin_rpt-contain_sf"/>
</dbReference>
<dbReference type="SMART" id="SM00248">
    <property type="entry name" value="ANK"/>
    <property type="match status" value="6"/>
</dbReference>
<organism evidence="4 5">
    <name type="scientific">Oculimacula yallundae</name>
    <dbReference type="NCBI Taxonomy" id="86028"/>
    <lineage>
        <taxon>Eukaryota</taxon>
        <taxon>Fungi</taxon>
        <taxon>Dikarya</taxon>
        <taxon>Ascomycota</taxon>
        <taxon>Pezizomycotina</taxon>
        <taxon>Leotiomycetes</taxon>
        <taxon>Helotiales</taxon>
        <taxon>Ploettnerulaceae</taxon>
        <taxon>Oculimacula</taxon>
    </lineage>
</organism>
<evidence type="ECO:0000256" key="2">
    <source>
        <dbReference type="ARBA" id="ARBA00023043"/>
    </source>
</evidence>
<sequence length="310" mass="33743">MPIPSRLIIITITLTNIARRRFQRVSLTRQLSKDVIELLLRYGSNIDAQKDNSGTALYAAANSNSKDNVELLLQYGADVIAHGGEYGNALQAAVCGSSIEVVELLLEHGADVNAQGGEFGNALQAAVYERWIEVVELLLKREADVNAQGGRYGNALQAAVFKSSKQVAELLLQRGVDVNAQGGLYGSALQAAVEVAPMEMAGLLFQSGADVMLFPIGSQSPLQYAAAENFPALVQVLLDMEPKFTCLEEWTTIFSNTREMVISDQTRCSNQAVEGSGTRKASKAEAILEMLEVYVRKHGFDPDQWQYQIA</sequence>
<accession>A0ABR4CAB3</accession>
<dbReference type="Proteomes" id="UP001595075">
    <property type="component" value="Unassembled WGS sequence"/>
</dbReference>
<reference evidence="4 5" key="1">
    <citation type="journal article" date="2024" name="Commun. Biol.">
        <title>Comparative genomic analysis of thermophilic fungi reveals convergent evolutionary adaptations and gene losses.</title>
        <authorList>
            <person name="Steindorff A.S."/>
            <person name="Aguilar-Pontes M.V."/>
            <person name="Robinson A.J."/>
            <person name="Andreopoulos B."/>
            <person name="LaButti K."/>
            <person name="Kuo A."/>
            <person name="Mondo S."/>
            <person name="Riley R."/>
            <person name="Otillar R."/>
            <person name="Haridas S."/>
            <person name="Lipzen A."/>
            <person name="Grimwood J."/>
            <person name="Schmutz J."/>
            <person name="Clum A."/>
            <person name="Reid I.D."/>
            <person name="Moisan M.C."/>
            <person name="Butler G."/>
            <person name="Nguyen T.T.M."/>
            <person name="Dewar K."/>
            <person name="Conant G."/>
            <person name="Drula E."/>
            <person name="Henrissat B."/>
            <person name="Hansel C."/>
            <person name="Singer S."/>
            <person name="Hutchinson M.I."/>
            <person name="de Vries R.P."/>
            <person name="Natvig D.O."/>
            <person name="Powell A.J."/>
            <person name="Tsang A."/>
            <person name="Grigoriev I.V."/>
        </authorList>
    </citation>
    <scope>NUCLEOTIDE SEQUENCE [LARGE SCALE GENOMIC DNA]</scope>
    <source>
        <strain evidence="4 5">CBS 494.80</strain>
    </source>
</reference>
<evidence type="ECO:0000256" key="1">
    <source>
        <dbReference type="ARBA" id="ARBA00022737"/>
    </source>
</evidence>
<dbReference type="InterPro" id="IPR002110">
    <property type="entry name" value="Ankyrin_rpt"/>
</dbReference>
<dbReference type="InterPro" id="IPR050745">
    <property type="entry name" value="Multifunctional_regulatory"/>
</dbReference>
<name>A0ABR4CAB3_9HELO</name>
<keyword evidence="2 3" id="KW-0040">ANK repeat</keyword>
<feature type="repeat" description="ANK" evidence="3">
    <location>
        <begin position="52"/>
        <end position="84"/>
    </location>
</feature>
<evidence type="ECO:0000313" key="5">
    <source>
        <dbReference type="Proteomes" id="UP001595075"/>
    </source>
</evidence>
<evidence type="ECO:0000313" key="4">
    <source>
        <dbReference type="EMBL" id="KAL2066883.1"/>
    </source>
</evidence>
<feature type="repeat" description="ANK" evidence="3">
    <location>
        <begin position="85"/>
        <end position="117"/>
    </location>
</feature>
<comment type="caution">
    <text evidence="4">The sequence shown here is derived from an EMBL/GenBank/DDBJ whole genome shotgun (WGS) entry which is preliminary data.</text>
</comment>
<keyword evidence="5" id="KW-1185">Reference proteome</keyword>
<dbReference type="Gene3D" id="1.25.40.20">
    <property type="entry name" value="Ankyrin repeat-containing domain"/>
    <property type="match status" value="1"/>
</dbReference>
<gene>
    <name evidence="4" type="ORF">VTL71DRAFT_1307</name>
</gene>
<protein>
    <recommendedName>
        <fullName evidence="6">Ankyrin</fullName>
    </recommendedName>
</protein>
<dbReference type="PROSITE" id="PS50088">
    <property type="entry name" value="ANK_REPEAT"/>
    <property type="match status" value="2"/>
</dbReference>
<keyword evidence="1" id="KW-0677">Repeat</keyword>
<evidence type="ECO:0008006" key="6">
    <source>
        <dbReference type="Google" id="ProtNLM"/>
    </source>
</evidence>
<dbReference type="EMBL" id="JAZHXI010000010">
    <property type="protein sequence ID" value="KAL2066883.1"/>
    <property type="molecule type" value="Genomic_DNA"/>
</dbReference>
<evidence type="ECO:0000256" key="3">
    <source>
        <dbReference type="PROSITE-ProRule" id="PRU00023"/>
    </source>
</evidence>
<dbReference type="SUPFAM" id="SSF48403">
    <property type="entry name" value="Ankyrin repeat"/>
    <property type="match status" value="1"/>
</dbReference>
<dbReference type="Pfam" id="PF12796">
    <property type="entry name" value="Ank_2"/>
    <property type="match status" value="2"/>
</dbReference>
<dbReference type="PANTHER" id="PTHR24189:SF50">
    <property type="entry name" value="ANKYRIN REPEAT AND SOCS BOX PROTEIN 2"/>
    <property type="match status" value="1"/>
</dbReference>